<evidence type="ECO:0000313" key="3">
    <source>
        <dbReference type="EMBL" id="GHE04705.1"/>
    </source>
</evidence>
<dbReference type="AlphaFoldDB" id="A0AAN5A0L6"/>
<evidence type="ECO:0000313" key="4">
    <source>
        <dbReference type="EMBL" id="SDX46975.1"/>
    </source>
</evidence>
<organism evidence="3 6">
    <name type="scientific">Allgaiera indica</name>
    <dbReference type="NCBI Taxonomy" id="765699"/>
    <lineage>
        <taxon>Bacteria</taxon>
        <taxon>Pseudomonadati</taxon>
        <taxon>Pseudomonadota</taxon>
        <taxon>Alphaproteobacteria</taxon>
        <taxon>Rhodobacterales</taxon>
        <taxon>Paracoccaceae</taxon>
        <taxon>Allgaiera</taxon>
    </lineage>
</organism>
<sequence>MQTHDFARRVQESFARQTMMQTLGARVVSVAPGRCEIAAPILPGARQHHGVGHAALTFALGDTAAGYAALTLLPPGNEVMTAEIKINLLAPAAGDRLIARGEAVKTGRRLSVVRAEVFAETDGAEKLIALLQGTMIPVPAGP</sequence>
<name>A0AAN5A0L6_9RHOB</name>
<keyword evidence="1" id="KW-0378">Hydrolase</keyword>
<evidence type="ECO:0000313" key="5">
    <source>
        <dbReference type="Proteomes" id="UP000199541"/>
    </source>
</evidence>
<dbReference type="InterPro" id="IPR006683">
    <property type="entry name" value="Thioestr_dom"/>
</dbReference>
<evidence type="ECO:0000259" key="2">
    <source>
        <dbReference type="Pfam" id="PF03061"/>
    </source>
</evidence>
<dbReference type="RefSeq" id="WP_035837814.1">
    <property type="nucleotide sequence ID" value="NZ_BNAB01000018.1"/>
</dbReference>
<dbReference type="Proteomes" id="UP000634647">
    <property type="component" value="Unassembled WGS sequence"/>
</dbReference>
<dbReference type="Gene3D" id="3.10.129.10">
    <property type="entry name" value="Hotdog Thioesterase"/>
    <property type="match status" value="1"/>
</dbReference>
<dbReference type="SUPFAM" id="SSF54637">
    <property type="entry name" value="Thioesterase/thiol ester dehydrase-isomerase"/>
    <property type="match status" value="1"/>
</dbReference>
<dbReference type="Proteomes" id="UP000199541">
    <property type="component" value="Unassembled WGS sequence"/>
</dbReference>
<comment type="caution">
    <text evidence="3">The sequence shown here is derived from an EMBL/GenBank/DDBJ whole genome shotgun (WGS) entry which is preliminary data.</text>
</comment>
<dbReference type="EMBL" id="FNOB01000017">
    <property type="protein sequence ID" value="SDX46975.1"/>
    <property type="molecule type" value="Genomic_DNA"/>
</dbReference>
<reference evidence="3" key="3">
    <citation type="submission" date="2023-06" db="EMBL/GenBank/DDBJ databases">
        <authorList>
            <person name="Sun Q."/>
            <person name="Zhou Y."/>
        </authorList>
    </citation>
    <scope>NUCLEOTIDE SEQUENCE</scope>
    <source>
        <strain evidence="3">CGMCC 1.10859</strain>
    </source>
</reference>
<gene>
    <name evidence="3" type="ORF">GCM10008024_32820</name>
    <name evidence="4" type="ORF">SAMN05444006_11718</name>
</gene>
<protein>
    <submittedName>
        <fullName evidence="3">Thioesterase</fullName>
    </submittedName>
    <submittedName>
        <fullName evidence="4">Uncharacterized domain 1-containing protein</fullName>
    </submittedName>
</protein>
<dbReference type="InterPro" id="IPR029069">
    <property type="entry name" value="HotDog_dom_sf"/>
</dbReference>
<evidence type="ECO:0000313" key="6">
    <source>
        <dbReference type="Proteomes" id="UP000634647"/>
    </source>
</evidence>
<proteinExistence type="predicted"/>
<keyword evidence="5" id="KW-1185">Reference proteome</keyword>
<dbReference type="Pfam" id="PF03061">
    <property type="entry name" value="4HBT"/>
    <property type="match status" value="1"/>
</dbReference>
<accession>A0AAN5A0L6</accession>
<dbReference type="GO" id="GO:0016289">
    <property type="term" value="F:acyl-CoA hydrolase activity"/>
    <property type="evidence" value="ECO:0007669"/>
    <property type="project" value="UniProtKB-ARBA"/>
</dbReference>
<reference evidence="3" key="1">
    <citation type="journal article" date="2014" name="Int. J. Syst. Evol. Microbiol.">
        <title>Complete genome sequence of Corynebacterium casei LMG S-19264T (=DSM 44701T), isolated from a smear-ripened cheese.</title>
        <authorList>
            <consortium name="US DOE Joint Genome Institute (JGI-PGF)"/>
            <person name="Walter F."/>
            <person name="Albersmeier A."/>
            <person name="Kalinowski J."/>
            <person name="Ruckert C."/>
        </authorList>
    </citation>
    <scope>NUCLEOTIDE SEQUENCE</scope>
    <source>
        <strain evidence="3">CGMCC 1.10859</strain>
    </source>
</reference>
<dbReference type="InterPro" id="IPR003736">
    <property type="entry name" value="PAAI_dom"/>
</dbReference>
<dbReference type="NCBIfam" id="TIGR00369">
    <property type="entry name" value="unchar_dom_1"/>
    <property type="match status" value="1"/>
</dbReference>
<feature type="domain" description="Thioesterase" evidence="2">
    <location>
        <begin position="49"/>
        <end position="123"/>
    </location>
</feature>
<evidence type="ECO:0000256" key="1">
    <source>
        <dbReference type="ARBA" id="ARBA00022801"/>
    </source>
</evidence>
<dbReference type="CDD" id="cd03443">
    <property type="entry name" value="PaaI_thioesterase"/>
    <property type="match status" value="1"/>
</dbReference>
<dbReference type="EMBL" id="BNAB01000018">
    <property type="protein sequence ID" value="GHE04705.1"/>
    <property type="molecule type" value="Genomic_DNA"/>
</dbReference>
<reference evidence="4 5" key="2">
    <citation type="submission" date="2016-10" db="EMBL/GenBank/DDBJ databases">
        <authorList>
            <person name="Varghese N."/>
            <person name="Submissions S."/>
        </authorList>
    </citation>
    <scope>NUCLEOTIDE SEQUENCE [LARGE SCALE GENOMIC DNA]</scope>
    <source>
        <strain evidence="4 5">DSM 24802</strain>
    </source>
</reference>